<dbReference type="AlphaFoldDB" id="A0A212T4Z2"/>
<feature type="transmembrane region" description="Helical" evidence="7">
    <location>
        <begin position="12"/>
        <end position="31"/>
    </location>
</feature>
<feature type="transmembrane region" description="Helical" evidence="7">
    <location>
        <begin position="309"/>
        <end position="333"/>
    </location>
</feature>
<accession>A0A212T4Z2</accession>
<keyword evidence="4 7" id="KW-0812">Transmembrane</keyword>
<feature type="transmembrane region" description="Helical" evidence="7">
    <location>
        <begin position="382"/>
        <end position="399"/>
    </location>
</feature>
<evidence type="ECO:0000256" key="4">
    <source>
        <dbReference type="ARBA" id="ARBA00022692"/>
    </source>
</evidence>
<organism evidence="8 9">
    <name type="scientific">Polynucleobacter victoriensis</name>
    <dbReference type="NCBI Taxonomy" id="2049319"/>
    <lineage>
        <taxon>Bacteria</taxon>
        <taxon>Pseudomonadati</taxon>
        <taxon>Pseudomonadota</taxon>
        <taxon>Betaproteobacteria</taxon>
        <taxon>Burkholderiales</taxon>
        <taxon>Burkholderiaceae</taxon>
        <taxon>Polynucleobacter</taxon>
    </lineage>
</organism>
<dbReference type="PIRSF" id="PIRSF004810">
    <property type="entry name" value="ChrA"/>
    <property type="match status" value="1"/>
</dbReference>
<feature type="transmembrane region" description="Helical" evidence="7">
    <location>
        <begin position="111"/>
        <end position="132"/>
    </location>
</feature>
<feature type="transmembrane region" description="Helical" evidence="7">
    <location>
        <begin position="82"/>
        <end position="105"/>
    </location>
</feature>
<comment type="subcellular location">
    <subcellularLocation>
        <location evidence="1">Cell membrane</location>
        <topology evidence="1">Multi-pass membrane protein</topology>
    </subcellularLocation>
</comment>
<feature type="transmembrane region" description="Helical" evidence="7">
    <location>
        <begin position="236"/>
        <end position="256"/>
    </location>
</feature>
<dbReference type="GO" id="GO:0015109">
    <property type="term" value="F:chromate transmembrane transporter activity"/>
    <property type="evidence" value="ECO:0007669"/>
    <property type="project" value="InterPro"/>
</dbReference>
<dbReference type="NCBIfam" id="TIGR00937">
    <property type="entry name" value="2A51"/>
    <property type="match status" value="1"/>
</dbReference>
<dbReference type="InterPro" id="IPR014047">
    <property type="entry name" value="Chr_Tranpt_l_chain"/>
</dbReference>
<reference evidence="8 9" key="1">
    <citation type="submission" date="2017-06" db="EMBL/GenBank/DDBJ databases">
        <authorList>
            <person name="Kim H.J."/>
            <person name="Triplett B.A."/>
        </authorList>
    </citation>
    <scope>NUCLEOTIDE SEQUENCE [LARGE SCALE GENOMIC DNA]</scope>
    <source>
        <strain evidence="8 9">MWH-VicM1</strain>
    </source>
</reference>
<dbReference type="Proteomes" id="UP000197215">
    <property type="component" value="Unassembled WGS sequence"/>
</dbReference>
<proteinExistence type="inferred from homology"/>
<comment type="similarity">
    <text evidence="2">Belongs to the chromate ion transporter (CHR) (TC 2.A.51) family.</text>
</comment>
<evidence type="ECO:0000256" key="1">
    <source>
        <dbReference type="ARBA" id="ARBA00004651"/>
    </source>
</evidence>
<feature type="transmembrane region" description="Helical" evidence="7">
    <location>
        <begin position="276"/>
        <end position="297"/>
    </location>
</feature>
<keyword evidence="5 7" id="KW-1133">Transmembrane helix</keyword>
<evidence type="ECO:0000256" key="3">
    <source>
        <dbReference type="ARBA" id="ARBA00022475"/>
    </source>
</evidence>
<keyword evidence="6 7" id="KW-0472">Membrane</keyword>
<keyword evidence="3" id="KW-1003">Cell membrane</keyword>
<evidence type="ECO:0000256" key="7">
    <source>
        <dbReference type="SAM" id="Phobius"/>
    </source>
</evidence>
<dbReference type="InterPro" id="IPR003370">
    <property type="entry name" value="Chromate_transpt"/>
</dbReference>
<dbReference type="RefSeq" id="WP_088812293.1">
    <property type="nucleotide sequence ID" value="NZ_FYEX01000001.1"/>
</dbReference>
<sequence length="427" mass="47337">MLLKTPSFLEAFWFWLKLGFISFGGPAGQIATMHQELVERKQWVTEESFMHALNYCMLLPGPEAQQLATYLGWLMHRTWGGIVAGVLFILPSLFILIALSWLYVSYGHNEWITAIFDAIKPAVVAIVFHAAYRIGKKTLHNLSLGLTALVSFAAIYFLNIPFPWIVLAAAVFGYVSSQKNDVTTNIDIVTPSNPHKFQTKTFFKYLCIGLSLWLIPIMSLVLIFGFTNTYTQMSWFFTKAALLTFGGAYAVLPYVYQASVEHFQWLSATQMLDGLALGESTPGPLIMIVAFVGFIAGHSKELLGGEYPFLAGALGAVVATWFTFLPSFLFILLGAPLVKSSQNNSKYTKPLQFITAAVVGVIINLGIFFTSHIFWPNGFSQTPNLLAVLITALSIWLLFKKQYSIIKMLGLAASIGLIHKAFLLVSI</sequence>
<evidence type="ECO:0000313" key="8">
    <source>
        <dbReference type="EMBL" id="SNC61122.1"/>
    </source>
</evidence>
<keyword evidence="9" id="KW-1185">Reference proteome</keyword>
<dbReference type="GO" id="GO:0005886">
    <property type="term" value="C:plasma membrane"/>
    <property type="evidence" value="ECO:0007669"/>
    <property type="project" value="UniProtKB-SubCell"/>
</dbReference>
<dbReference type="PANTHER" id="PTHR33567:SF3">
    <property type="entry name" value="CHROMATE ION TRANSPORTER (EUROFUNG)"/>
    <property type="match status" value="1"/>
</dbReference>
<dbReference type="EMBL" id="FYEX01000001">
    <property type="protein sequence ID" value="SNC61122.1"/>
    <property type="molecule type" value="Genomic_DNA"/>
</dbReference>
<dbReference type="Pfam" id="PF02417">
    <property type="entry name" value="Chromate_transp"/>
    <property type="match status" value="2"/>
</dbReference>
<dbReference type="OrthoDB" id="8969999at2"/>
<feature type="transmembrane region" description="Helical" evidence="7">
    <location>
        <begin position="202"/>
        <end position="224"/>
    </location>
</feature>
<dbReference type="PANTHER" id="PTHR33567">
    <property type="entry name" value="CHROMATE ION TRANSPORTER (EUROFUNG)"/>
    <property type="match status" value="1"/>
</dbReference>
<evidence type="ECO:0000256" key="6">
    <source>
        <dbReference type="ARBA" id="ARBA00023136"/>
    </source>
</evidence>
<feature type="transmembrane region" description="Helical" evidence="7">
    <location>
        <begin position="144"/>
        <end position="175"/>
    </location>
</feature>
<gene>
    <name evidence="8" type="ORF">SAMN06295916_0414</name>
</gene>
<name>A0A212T4Z2_9BURK</name>
<protein>
    <submittedName>
        <fullName evidence="8">Chromate transporter</fullName>
    </submittedName>
</protein>
<evidence type="ECO:0000313" key="9">
    <source>
        <dbReference type="Proteomes" id="UP000197215"/>
    </source>
</evidence>
<evidence type="ECO:0000256" key="2">
    <source>
        <dbReference type="ARBA" id="ARBA00005262"/>
    </source>
</evidence>
<feature type="transmembrane region" description="Helical" evidence="7">
    <location>
        <begin position="353"/>
        <end position="375"/>
    </location>
</feature>
<evidence type="ECO:0000256" key="5">
    <source>
        <dbReference type="ARBA" id="ARBA00022989"/>
    </source>
</evidence>